<evidence type="ECO:0000313" key="3">
    <source>
        <dbReference type="Proteomes" id="UP000283269"/>
    </source>
</evidence>
<proteinExistence type="predicted"/>
<protein>
    <recommendedName>
        <fullName evidence="4">HAT C-terminal dimerisation domain-containing protein</fullName>
    </recommendedName>
</protein>
<evidence type="ECO:0008006" key="4">
    <source>
        <dbReference type="Google" id="ProtNLM"/>
    </source>
</evidence>
<accession>A0A409WIV3</accession>
<dbReference type="SUPFAM" id="SSF53098">
    <property type="entry name" value="Ribonuclease H-like"/>
    <property type="match status" value="1"/>
</dbReference>
<organism evidence="2 3">
    <name type="scientific">Psilocybe cyanescens</name>
    <dbReference type="NCBI Taxonomy" id="93625"/>
    <lineage>
        <taxon>Eukaryota</taxon>
        <taxon>Fungi</taxon>
        <taxon>Dikarya</taxon>
        <taxon>Basidiomycota</taxon>
        <taxon>Agaricomycotina</taxon>
        <taxon>Agaricomycetes</taxon>
        <taxon>Agaricomycetidae</taxon>
        <taxon>Agaricales</taxon>
        <taxon>Agaricineae</taxon>
        <taxon>Strophariaceae</taxon>
        <taxon>Psilocybe</taxon>
    </lineage>
</organism>
<evidence type="ECO:0000256" key="1">
    <source>
        <dbReference type="SAM" id="MobiDB-lite"/>
    </source>
</evidence>
<keyword evidence="3" id="KW-1185">Reference proteome</keyword>
<dbReference type="Proteomes" id="UP000283269">
    <property type="component" value="Unassembled WGS sequence"/>
</dbReference>
<dbReference type="InterPro" id="IPR012337">
    <property type="entry name" value="RNaseH-like_sf"/>
</dbReference>
<dbReference type="EMBL" id="NHYD01003418">
    <property type="protein sequence ID" value="PPQ78432.1"/>
    <property type="molecule type" value="Genomic_DNA"/>
</dbReference>
<dbReference type="AlphaFoldDB" id="A0A409WIV3"/>
<dbReference type="STRING" id="93625.A0A409WIV3"/>
<comment type="caution">
    <text evidence="2">The sequence shown here is derived from an EMBL/GenBank/DDBJ whole genome shotgun (WGS) entry which is preliminary data.</text>
</comment>
<sequence>MLEDLEPICLGINMNQTDAMCPDQALLTFAGIFLHFQKHPKSAVAAGMKKWIEKPWKALNQPMFVLALILNPFEGLSHFGDKAAISAFTLNTILLETYRRVRSRPPKTPRSDIAQKKYEEGQQAKEKAVSESFLSYLSSKGPFEDWEQNKGSSLRVHGDNPVTVWRNFLTTLFTAELADFAILLLGMSVNQAGLERNFSDLKIKQSRLRNCLKLERLEKMAKVGADIHASQKDAGYVGGLLAVPQYADLLEANEALSKIEGELSAVQSALVRTREGWRKEMKKWICKEQEQNDDDDDKELPNVVYGHQRSKFLPRSLELLFTGRKESDIDEQIRRVRRHQACTEEGRLMELLVDKEVDKARIPDDGELEGSGDDFEGW</sequence>
<feature type="region of interest" description="Disordered" evidence="1">
    <location>
        <begin position="102"/>
        <end position="125"/>
    </location>
</feature>
<name>A0A409WIV3_PSICY</name>
<gene>
    <name evidence="2" type="ORF">CVT25_011877</name>
</gene>
<feature type="compositionally biased region" description="Basic and acidic residues" evidence="1">
    <location>
        <begin position="109"/>
        <end position="125"/>
    </location>
</feature>
<reference evidence="2 3" key="1">
    <citation type="journal article" date="2018" name="Evol. Lett.">
        <title>Horizontal gene cluster transfer increased hallucinogenic mushroom diversity.</title>
        <authorList>
            <person name="Reynolds H.T."/>
            <person name="Vijayakumar V."/>
            <person name="Gluck-Thaler E."/>
            <person name="Korotkin H.B."/>
            <person name="Matheny P.B."/>
            <person name="Slot J.C."/>
        </authorList>
    </citation>
    <scope>NUCLEOTIDE SEQUENCE [LARGE SCALE GENOMIC DNA]</scope>
    <source>
        <strain evidence="2 3">2631</strain>
    </source>
</reference>
<dbReference type="OrthoDB" id="3036523at2759"/>
<dbReference type="InParanoid" id="A0A409WIV3"/>
<evidence type="ECO:0000313" key="2">
    <source>
        <dbReference type="EMBL" id="PPQ78432.1"/>
    </source>
</evidence>